<evidence type="ECO:0000256" key="5">
    <source>
        <dbReference type="ARBA" id="ARBA00032024"/>
    </source>
</evidence>
<dbReference type="InterPro" id="IPR013332">
    <property type="entry name" value="KPR_N"/>
</dbReference>
<evidence type="ECO:0000259" key="6">
    <source>
        <dbReference type="Pfam" id="PF02558"/>
    </source>
</evidence>
<dbReference type="InterPro" id="IPR013752">
    <property type="entry name" value="KPA_reductase"/>
</dbReference>
<keyword evidence="3" id="KW-0521">NADP</keyword>
<dbReference type="Pfam" id="PF02558">
    <property type="entry name" value="ApbA"/>
    <property type="match status" value="1"/>
</dbReference>
<evidence type="ECO:0000256" key="4">
    <source>
        <dbReference type="ARBA" id="ARBA00023002"/>
    </source>
</evidence>
<dbReference type="GO" id="GO:0015940">
    <property type="term" value="P:pantothenate biosynthetic process"/>
    <property type="evidence" value="ECO:0007669"/>
    <property type="project" value="InterPro"/>
</dbReference>
<evidence type="ECO:0000259" key="7">
    <source>
        <dbReference type="Pfam" id="PF08546"/>
    </source>
</evidence>
<proteinExistence type="inferred from homology"/>
<evidence type="ECO:0000256" key="2">
    <source>
        <dbReference type="ARBA" id="ARBA00013014"/>
    </source>
</evidence>
<evidence type="ECO:0000313" key="8">
    <source>
        <dbReference type="EMBL" id="KKO09681.1"/>
    </source>
</evidence>
<evidence type="ECO:0000256" key="3">
    <source>
        <dbReference type="ARBA" id="ARBA00022857"/>
    </source>
</evidence>
<dbReference type="GO" id="GO:0008677">
    <property type="term" value="F:2-dehydropantoate 2-reductase activity"/>
    <property type="evidence" value="ECO:0007669"/>
    <property type="project" value="UniProtKB-EC"/>
</dbReference>
<evidence type="ECO:0000256" key="1">
    <source>
        <dbReference type="ARBA" id="ARBA00007870"/>
    </source>
</evidence>
<dbReference type="NCBIfam" id="TIGR00745">
    <property type="entry name" value="apbA_panE"/>
    <property type="match status" value="1"/>
</dbReference>
<name>A0A0F9VXA6_9ZZZZ</name>
<dbReference type="PANTHER" id="PTHR43765:SF2">
    <property type="entry name" value="2-DEHYDROPANTOATE 2-REDUCTASE"/>
    <property type="match status" value="1"/>
</dbReference>
<dbReference type="EC" id="1.1.1.169" evidence="2"/>
<protein>
    <recommendedName>
        <fullName evidence="2">2-dehydropantoate 2-reductase</fullName>
        <ecNumber evidence="2">1.1.1.169</ecNumber>
    </recommendedName>
    <alternativeName>
        <fullName evidence="5">Ketopantoate reductase</fullName>
    </alternativeName>
</protein>
<dbReference type="SUPFAM" id="SSF51735">
    <property type="entry name" value="NAD(P)-binding Rossmann-fold domains"/>
    <property type="match status" value="1"/>
</dbReference>
<accession>A0A0F9VXA6</accession>
<organism evidence="8">
    <name type="scientific">marine sediment metagenome</name>
    <dbReference type="NCBI Taxonomy" id="412755"/>
    <lineage>
        <taxon>unclassified sequences</taxon>
        <taxon>metagenomes</taxon>
        <taxon>ecological metagenomes</taxon>
    </lineage>
</organism>
<dbReference type="InterPro" id="IPR008927">
    <property type="entry name" value="6-PGluconate_DH-like_C_sf"/>
</dbReference>
<dbReference type="Pfam" id="PF08546">
    <property type="entry name" value="ApbA_C"/>
    <property type="match status" value="1"/>
</dbReference>
<sequence length="305" mass="32889">MIHVLGAGSLGLLWSARLASAGIDCRLILRTPSALTEWQSRGSTVLFEHLGQTEPVGIGAECARSSAQPVERVIVATKAYSAAAALASIAHRLAPHCNILMLQNGMGSQQNASLAYPHLKVLYASTTDGAYTKEPGHVVWAGAGITRLGDPQGAPSPIWLQQFVDAGIALEWEPDITRILWQKLAINCAINPFTVLHDCTNGQVPELAGKRLNALTIELRELLGLQGLDISQEELSTMVHDVISRTHSNSSSMRQDVAAGRRTEIDFILGYASRQALLSGLHLPTLQSLYQELRTHLATLGLPQD</sequence>
<dbReference type="InterPro" id="IPR050838">
    <property type="entry name" value="Ketopantoate_reductase"/>
</dbReference>
<dbReference type="EMBL" id="LAZR01000006">
    <property type="protein sequence ID" value="KKO09681.1"/>
    <property type="molecule type" value="Genomic_DNA"/>
</dbReference>
<dbReference type="InterPro" id="IPR003710">
    <property type="entry name" value="ApbA"/>
</dbReference>
<feature type="domain" description="Ketopantoate reductase N-terminal" evidence="6">
    <location>
        <begin position="2"/>
        <end position="151"/>
    </location>
</feature>
<dbReference type="InterPro" id="IPR013328">
    <property type="entry name" value="6PGD_dom2"/>
</dbReference>
<gene>
    <name evidence="8" type="ORF">LCGC14_0031750</name>
</gene>
<dbReference type="Gene3D" id="3.40.50.720">
    <property type="entry name" value="NAD(P)-binding Rossmann-like Domain"/>
    <property type="match status" value="1"/>
</dbReference>
<dbReference type="PANTHER" id="PTHR43765">
    <property type="entry name" value="2-DEHYDROPANTOATE 2-REDUCTASE-RELATED"/>
    <property type="match status" value="1"/>
</dbReference>
<dbReference type="GO" id="GO:0005737">
    <property type="term" value="C:cytoplasm"/>
    <property type="evidence" value="ECO:0007669"/>
    <property type="project" value="TreeGrafter"/>
</dbReference>
<feature type="domain" description="Ketopantoate reductase C-terminal" evidence="7">
    <location>
        <begin position="175"/>
        <end position="295"/>
    </location>
</feature>
<dbReference type="InterPro" id="IPR036291">
    <property type="entry name" value="NAD(P)-bd_dom_sf"/>
</dbReference>
<comment type="similarity">
    <text evidence="1">Belongs to the ketopantoate reductase family.</text>
</comment>
<keyword evidence="4" id="KW-0560">Oxidoreductase</keyword>
<comment type="caution">
    <text evidence="8">The sequence shown here is derived from an EMBL/GenBank/DDBJ whole genome shotgun (WGS) entry which is preliminary data.</text>
</comment>
<dbReference type="SUPFAM" id="SSF48179">
    <property type="entry name" value="6-phosphogluconate dehydrogenase C-terminal domain-like"/>
    <property type="match status" value="1"/>
</dbReference>
<dbReference type="GO" id="GO:0050661">
    <property type="term" value="F:NADP binding"/>
    <property type="evidence" value="ECO:0007669"/>
    <property type="project" value="TreeGrafter"/>
</dbReference>
<reference evidence="8" key="1">
    <citation type="journal article" date="2015" name="Nature">
        <title>Complex archaea that bridge the gap between prokaryotes and eukaryotes.</title>
        <authorList>
            <person name="Spang A."/>
            <person name="Saw J.H."/>
            <person name="Jorgensen S.L."/>
            <person name="Zaremba-Niedzwiedzka K."/>
            <person name="Martijn J."/>
            <person name="Lind A.E."/>
            <person name="van Eijk R."/>
            <person name="Schleper C."/>
            <person name="Guy L."/>
            <person name="Ettema T.J."/>
        </authorList>
    </citation>
    <scope>NUCLEOTIDE SEQUENCE</scope>
</reference>
<dbReference type="Gene3D" id="1.10.1040.10">
    <property type="entry name" value="N-(1-d-carboxylethyl)-l-norvaline Dehydrogenase, domain 2"/>
    <property type="match status" value="1"/>
</dbReference>
<dbReference type="AlphaFoldDB" id="A0A0F9VXA6"/>